<dbReference type="Gene3D" id="3.30.70.330">
    <property type="match status" value="1"/>
</dbReference>
<feature type="compositionally biased region" description="Gly residues" evidence="2">
    <location>
        <begin position="454"/>
        <end position="471"/>
    </location>
</feature>
<dbReference type="InterPro" id="IPR000504">
    <property type="entry name" value="RRM_dom"/>
</dbReference>
<keyword evidence="1" id="KW-0694">RNA-binding</keyword>
<dbReference type="PANTHER" id="PTHR10693:SF20">
    <property type="entry name" value="AT27578P"/>
    <property type="match status" value="1"/>
</dbReference>
<comment type="caution">
    <text evidence="4">The sequence shown here is derived from an EMBL/GenBank/DDBJ whole genome shotgun (WGS) entry which is preliminary data.</text>
</comment>
<dbReference type="Pfam" id="PF00076">
    <property type="entry name" value="RRM_1"/>
    <property type="match status" value="1"/>
</dbReference>
<dbReference type="InterPro" id="IPR002075">
    <property type="entry name" value="NTF2_dom"/>
</dbReference>
<dbReference type="InterPro" id="IPR018222">
    <property type="entry name" value="Nuclear_transport_factor_2_euk"/>
</dbReference>
<feature type="compositionally biased region" description="Polar residues" evidence="2">
    <location>
        <begin position="482"/>
        <end position="492"/>
    </location>
</feature>
<evidence type="ECO:0000313" key="5">
    <source>
        <dbReference type="Proteomes" id="UP000298416"/>
    </source>
</evidence>
<evidence type="ECO:0000313" key="4">
    <source>
        <dbReference type="EMBL" id="KAG6414674.1"/>
    </source>
</evidence>
<dbReference type="SUPFAM" id="SSF54427">
    <property type="entry name" value="NTF2-like"/>
    <property type="match status" value="1"/>
</dbReference>
<name>A0A8X8ZSL9_SALSN</name>
<feature type="domain" description="NTF2" evidence="3">
    <location>
        <begin position="93"/>
        <end position="177"/>
    </location>
</feature>
<evidence type="ECO:0000256" key="2">
    <source>
        <dbReference type="SAM" id="MobiDB-lite"/>
    </source>
</evidence>
<dbReference type="EMBL" id="PNBA02000008">
    <property type="protein sequence ID" value="KAG6414674.1"/>
    <property type="molecule type" value="Genomic_DNA"/>
</dbReference>
<protein>
    <recommendedName>
        <fullName evidence="3">NTF2 domain-containing protein</fullName>
    </recommendedName>
</protein>
<dbReference type="Gene3D" id="3.10.450.50">
    <property type="match status" value="1"/>
</dbReference>
<accession>A0A8X8ZSL9</accession>
<dbReference type="InterPro" id="IPR035979">
    <property type="entry name" value="RBD_domain_sf"/>
</dbReference>
<dbReference type="AlphaFoldDB" id="A0A8X8ZSL9"/>
<dbReference type="GO" id="GO:0005829">
    <property type="term" value="C:cytosol"/>
    <property type="evidence" value="ECO:0007669"/>
    <property type="project" value="TreeGrafter"/>
</dbReference>
<sequence length="518" mass="55937">MSITILIYKFINLQKPFFFLLRRPLSLYCQRSRLFEILIHRRASIDVVQALDSVAGAAEDFRISKSVYFSLLSAANRFASRAVVGEIGDGSGVGNAFVTQYYHILYLSPGHVHRFYQDISMLGRQEEDGTMTITTTMEAINAKILSLHNDKLKAEIKSVDSQESFSGGVHDKGYFVLNDTFRYLDSVPANPAVVNDIVVPASPELASAAPATVVENHVPVNEDSAPPVEEAVAGEVYSPSESNGVAIVVEEEIPVAEVVDEAEDDTQKIVESSAKIEEVPKKSYASIVMHLKGNVASSPPPQVTPRKAPPKIVEPVHPPSAPATDGPISGSEVVDNGNNPDADGYSIYIKGLPMNATESLLEEVFKKFGTIKPDGIQVRSNRIPKNNTPNYSCCSNKPFVLALWNLRMQVQYKKLSSFYTNSTFQASPVTIGGGSGGFRSEGVRGRGNYGGGRGYGRGDFNGRGGEFGSRGGRLSNRDGYQRSENMSNNGGSRMNRAGGFPNGNTKTVAVAPRVSATA</sequence>
<dbReference type="InterPro" id="IPR039539">
    <property type="entry name" value="Ras_GTPase_bind_prot"/>
</dbReference>
<feature type="region of interest" description="Disordered" evidence="2">
    <location>
        <begin position="316"/>
        <end position="337"/>
    </location>
</feature>
<dbReference type="GO" id="GO:0003729">
    <property type="term" value="F:mRNA binding"/>
    <property type="evidence" value="ECO:0007669"/>
    <property type="project" value="TreeGrafter"/>
</dbReference>
<dbReference type="SUPFAM" id="SSF54928">
    <property type="entry name" value="RNA-binding domain, RBD"/>
    <property type="match status" value="1"/>
</dbReference>
<dbReference type="Proteomes" id="UP000298416">
    <property type="component" value="Unassembled WGS sequence"/>
</dbReference>
<dbReference type="InterPro" id="IPR032710">
    <property type="entry name" value="NTF2-like_dom_sf"/>
</dbReference>
<dbReference type="InterPro" id="IPR012677">
    <property type="entry name" value="Nucleotide-bd_a/b_plait_sf"/>
</dbReference>
<feature type="region of interest" description="Disordered" evidence="2">
    <location>
        <begin position="454"/>
        <end position="506"/>
    </location>
</feature>
<reference evidence="4" key="1">
    <citation type="submission" date="2018-01" db="EMBL/GenBank/DDBJ databases">
        <authorList>
            <person name="Mao J.F."/>
        </authorList>
    </citation>
    <scope>NUCLEOTIDE SEQUENCE</scope>
    <source>
        <strain evidence="4">Huo1</strain>
        <tissue evidence="4">Leaf</tissue>
    </source>
</reference>
<reference evidence="4" key="2">
    <citation type="submission" date="2020-08" db="EMBL/GenBank/DDBJ databases">
        <title>Plant Genome Project.</title>
        <authorList>
            <person name="Zhang R.-G."/>
        </authorList>
    </citation>
    <scope>NUCLEOTIDE SEQUENCE</scope>
    <source>
        <strain evidence="4">Huo1</strain>
        <tissue evidence="4">Leaf</tissue>
    </source>
</reference>
<organism evidence="4">
    <name type="scientific">Salvia splendens</name>
    <name type="common">Scarlet sage</name>
    <dbReference type="NCBI Taxonomy" id="180675"/>
    <lineage>
        <taxon>Eukaryota</taxon>
        <taxon>Viridiplantae</taxon>
        <taxon>Streptophyta</taxon>
        <taxon>Embryophyta</taxon>
        <taxon>Tracheophyta</taxon>
        <taxon>Spermatophyta</taxon>
        <taxon>Magnoliopsida</taxon>
        <taxon>eudicotyledons</taxon>
        <taxon>Gunneridae</taxon>
        <taxon>Pentapetalae</taxon>
        <taxon>asterids</taxon>
        <taxon>lamiids</taxon>
        <taxon>Lamiales</taxon>
        <taxon>Lamiaceae</taxon>
        <taxon>Nepetoideae</taxon>
        <taxon>Mentheae</taxon>
        <taxon>Salviinae</taxon>
        <taxon>Salvia</taxon>
        <taxon>Salvia subgen. Calosphace</taxon>
        <taxon>core Calosphace</taxon>
    </lineage>
</organism>
<keyword evidence="5" id="KW-1185">Reference proteome</keyword>
<evidence type="ECO:0000259" key="3">
    <source>
        <dbReference type="PROSITE" id="PS50177"/>
    </source>
</evidence>
<dbReference type="PANTHER" id="PTHR10693">
    <property type="entry name" value="RAS GTPASE-ACTIVATING PROTEIN-BINDING PROTEIN"/>
    <property type="match status" value="1"/>
</dbReference>
<dbReference type="Pfam" id="PF02136">
    <property type="entry name" value="NTF2"/>
    <property type="match status" value="1"/>
</dbReference>
<dbReference type="PROSITE" id="PS50177">
    <property type="entry name" value="NTF2_DOMAIN"/>
    <property type="match status" value="1"/>
</dbReference>
<dbReference type="GO" id="GO:1990904">
    <property type="term" value="C:ribonucleoprotein complex"/>
    <property type="evidence" value="ECO:0007669"/>
    <property type="project" value="TreeGrafter"/>
</dbReference>
<dbReference type="CDD" id="cd00780">
    <property type="entry name" value="NTF2"/>
    <property type="match status" value="1"/>
</dbReference>
<evidence type="ECO:0000256" key="1">
    <source>
        <dbReference type="ARBA" id="ARBA00022884"/>
    </source>
</evidence>
<gene>
    <name evidence="4" type="ORF">SASPL_122047</name>
</gene>
<proteinExistence type="predicted"/>